<proteinExistence type="predicted"/>
<organism evidence="1">
    <name type="scientific">marine sediment metagenome</name>
    <dbReference type="NCBI Taxonomy" id="412755"/>
    <lineage>
        <taxon>unclassified sequences</taxon>
        <taxon>metagenomes</taxon>
        <taxon>ecological metagenomes</taxon>
    </lineage>
</organism>
<dbReference type="AlphaFoldDB" id="A0A0F9TEW1"/>
<reference evidence="1" key="1">
    <citation type="journal article" date="2015" name="Nature">
        <title>Complex archaea that bridge the gap between prokaryotes and eukaryotes.</title>
        <authorList>
            <person name="Spang A."/>
            <person name="Saw J.H."/>
            <person name="Jorgensen S.L."/>
            <person name="Zaremba-Niedzwiedzka K."/>
            <person name="Martijn J."/>
            <person name="Lind A.E."/>
            <person name="van Eijk R."/>
            <person name="Schleper C."/>
            <person name="Guy L."/>
            <person name="Ettema T.J."/>
        </authorList>
    </citation>
    <scope>NUCLEOTIDE SEQUENCE</scope>
</reference>
<protein>
    <submittedName>
        <fullName evidence="1">Uncharacterized protein</fullName>
    </submittedName>
</protein>
<dbReference type="EMBL" id="LAZR01000243">
    <property type="protein sequence ID" value="KKN79750.1"/>
    <property type="molecule type" value="Genomic_DNA"/>
</dbReference>
<name>A0A0F9TEW1_9ZZZZ</name>
<comment type="caution">
    <text evidence="1">The sequence shown here is derived from an EMBL/GenBank/DDBJ whole genome shotgun (WGS) entry which is preliminary data.</text>
</comment>
<accession>A0A0F9TEW1</accession>
<sequence>MKIPIKDKPGIYMNFRPIWYKKLILSMLYPSFVYEYEENLLYYKGHCTISLRFYRPNYKTSGYDIKLVDNNIQEVYNNLYDFATRWSNWWPYFMQQNKHYRSLV</sequence>
<gene>
    <name evidence="1" type="ORF">LCGC14_0337720</name>
</gene>
<evidence type="ECO:0000313" key="1">
    <source>
        <dbReference type="EMBL" id="KKN79750.1"/>
    </source>
</evidence>